<feature type="domain" description="NodB homology" evidence="1">
    <location>
        <begin position="45"/>
        <end position="231"/>
    </location>
</feature>
<proteinExistence type="predicted"/>
<keyword evidence="3" id="KW-1185">Reference proteome</keyword>
<dbReference type="InterPro" id="IPR011330">
    <property type="entry name" value="Glyco_hydro/deAcase_b/a-brl"/>
</dbReference>
<dbReference type="InterPro" id="IPR002509">
    <property type="entry name" value="NODB_dom"/>
</dbReference>
<dbReference type="Pfam" id="PF01522">
    <property type="entry name" value="Polysacc_deac_1"/>
    <property type="match status" value="1"/>
</dbReference>
<dbReference type="PROSITE" id="PS51677">
    <property type="entry name" value="NODB"/>
    <property type="match status" value="1"/>
</dbReference>
<dbReference type="SUPFAM" id="SSF88713">
    <property type="entry name" value="Glycoside hydrolase/deacetylase"/>
    <property type="match status" value="1"/>
</dbReference>
<comment type="caution">
    <text evidence="2">The sequence shown here is derived from an EMBL/GenBank/DDBJ whole genome shotgun (WGS) entry which is preliminary data.</text>
</comment>
<evidence type="ECO:0000313" key="2">
    <source>
        <dbReference type="EMBL" id="GAA5185597.1"/>
    </source>
</evidence>
<sequence>MSRLLRSAAMAGGALAALHALPTLASIGPLRNRFAPRLAGVGRPDHVALTFDDGPHPLSTPRFLALLERLDLRATFFLLGRWADRAPGLAKEIVAAGHEVGVHGYDHRCLLARGVRATRDDLTRARDVIADATGQPPRWFRPPYGVLTPAALAGAARLGLTPVLWTAWGEDWTARATPESVYRTVLADLHGGGTILLHDSDVTASPGSWEATLAAMPRLAATCHERGLRVGPLAEHGVGGVPAGSAVWP</sequence>
<organism evidence="2 3">
    <name type="scientific">Rugosimonospora acidiphila</name>
    <dbReference type="NCBI Taxonomy" id="556531"/>
    <lineage>
        <taxon>Bacteria</taxon>
        <taxon>Bacillati</taxon>
        <taxon>Actinomycetota</taxon>
        <taxon>Actinomycetes</taxon>
        <taxon>Micromonosporales</taxon>
        <taxon>Micromonosporaceae</taxon>
        <taxon>Rugosimonospora</taxon>
    </lineage>
</organism>
<gene>
    <name evidence="2" type="ORF">GCM10023322_29950</name>
</gene>
<dbReference type="InterPro" id="IPR050248">
    <property type="entry name" value="Polysacc_deacetylase_ArnD"/>
</dbReference>
<name>A0ABP9RS11_9ACTN</name>
<accession>A0ABP9RS11</accession>
<evidence type="ECO:0000259" key="1">
    <source>
        <dbReference type="PROSITE" id="PS51677"/>
    </source>
</evidence>
<evidence type="ECO:0000313" key="3">
    <source>
        <dbReference type="Proteomes" id="UP001501570"/>
    </source>
</evidence>
<protein>
    <submittedName>
        <fullName evidence="2">Polysaccharide deacetylase family protein</fullName>
    </submittedName>
</protein>
<reference evidence="3" key="1">
    <citation type="journal article" date="2019" name="Int. J. Syst. Evol. Microbiol.">
        <title>The Global Catalogue of Microorganisms (GCM) 10K type strain sequencing project: providing services to taxonomists for standard genome sequencing and annotation.</title>
        <authorList>
            <consortium name="The Broad Institute Genomics Platform"/>
            <consortium name="The Broad Institute Genome Sequencing Center for Infectious Disease"/>
            <person name="Wu L."/>
            <person name="Ma J."/>
        </authorList>
    </citation>
    <scope>NUCLEOTIDE SEQUENCE [LARGE SCALE GENOMIC DNA]</scope>
    <source>
        <strain evidence="3">JCM 18304</strain>
    </source>
</reference>
<dbReference type="CDD" id="cd10959">
    <property type="entry name" value="CE4_NodB_like_3"/>
    <property type="match status" value="1"/>
</dbReference>
<dbReference type="PANTHER" id="PTHR10587:SF137">
    <property type="entry name" value="4-DEOXY-4-FORMAMIDO-L-ARABINOSE-PHOSPHOUNDECAPRENOL DEFORMYLASE ARND-RELATED"/>
    <property type="match status" value="1"/>
</dbReference>
<dbReference type="RefSeq" id="WP_345629986.1">
    <property type="nucleotide sequence ID" value="NZ_BAABJQ010000007.1"/>
</dbReference>
<dbReference type="Proteomes" id="UP001501570">
    <property type="component" value="Unassembled WGS sequence"/>
</dbReference>
<dbReference type="EMBL" id="BAABJQ010000007">
    <property type="protein sequence ID" value="GAA5185597.1"/>
    <property type="molecule type" value="Genomic_DNA"/>
</dbReference>
<dbReference type="Gene3D" id="3.20.20.370">
    <property type="entry name" value="Glycoside hydrolase/deacetylase"/>
    <property type="match status" value="1"/>
</dbReference>
<dbReference type="PANTHER" id="PTHR10587">
    <property type="entry name" value="GLYCOSYL TRANSFERASE-RELATED"/>
    <property type="match status" value="1"/>
</dbReference>